<dbReference type="AlphaFoldDB" id="A0AA40G7S4"/>
<evidence type="ECO:0000256" key="1">
    <source>
        <dbReference type="SAM" id="MobiDB-lite"/>
    </source>
</evidence>
<comment type="caution">
    <text evidence="2">The sequence shown here is derived from an EMBL/GenBank/DDBJ whole genome shotgun (WGS) entry which is preliminary data.</text>
</comment>
<feature type="compositionally biased region" description="Low complexity" evidence="1">
    <location>
        <begin position="147"/>
        <end position="173"/>
    </location>
</feature>
<reference evidence="2" key="1">
    <citation type="submission" date="2021-10" db="EMBL/GenBank/DDBJ databases">
        <title>Melipona bicolor Genome sequencing and assembly.</title>
        <authorList>
            <person name="Araujo N.S."/>
            <person name="Arias M.C."/>
        </authorList>
    </citation>
    <scope>NUCLEOTIDE SEQUENCE</scope>
    <source>
        <strain evidence="2">USP_2M_L1-L4_2017</strain>
        <tissue evidence="2">Whole body</tissue>
    </source>
</reference>
<feature type="region of interest" description="Disordered" evidence="1">
    <location>
        <begin position="116"/>
        <end position="180"/>
    </location>
</feature>
<keyword evidence="3" id="KW-1185">Reference proteome</keyword>
<sequence>MKPRNTKTRIPHISRPFPVSVVQEIFRLGAVGNNQNACTGTKVFREESVEWPAFPRSHPNNSGNRVRRIGRQAMTRMAGVSVSATSPGASNDGLTKQQLELIQQIMQQTQQQQQQQQQQTSAQQPQQQRNNSSTTVTAQIQKTQKPSVKSTTSSGNVSNNSGNSSATNNARSSPKPKVWSHVQNARDKEIYLDHCLMAAQHCEQSSTSQSAYITRTRKHFNETADGVVCSNDIFCHCD</sequence>
<evidence type="ECO:0000313" key="2">
    <source>
        <dbReference type="EMBL" id="KAK1132664.1"/>
    </source>
</evidence>
<feature type="compositionally biased region" description="Polar residues" evidence="1">
    <location>
        <begin position="129"/>
        <end position="146"/>
    </location>
</feature>
<name>A0AA40G7S4_9HYME</name>
<proteinExistence type="predicted"/>
<evidence type="ECO:0000313" key="3">
    <source>
        <dbReference type="Proteomes" id="UP001177670"/>
    </source>
</evidence>
<accession>A0AA40G7S4</accession>
<protein>
    <submittedName>
        <fullName evidence="2">Uncharacterized protein</fullName>
    </submittedName>
</protein>
<organism evidence="2 3">
    <name type="scientific">Melipona bicolor</name>
    <dbReference type="NCBI Taxonomy" id="60889"/>
    <lineage>
        <taxon>Eukaryota</taxon>
        <taxon>Metazoa</taxon>
        <taxon>Ecdysozoa</taxon>
        <taxon>Arthropoda</taxon>
        <taxon>Hexapoda</taxon>
        <taxon>Insecta</taxon>
        <taxon>Pterygota</taxon>
        <taxon>Neoptera</taxon>
        <taxon>Endopterygota</taxon>
        <taxon>Hymenoptera</taxon>
        <taxon>Apocrita</taxon>
        <taxon>Aculeata</taxon>
        <taxon>Apoidea</taxon>
        <taxon>Anthophila</taxon>
        <taxon>Apidae</taxon>
        <taxon>Melipona</taxon>
    </lineage>
</organism>
<feature type="compositionally biased region" description="Low complexity" evidence="1">
    <location>
        <begin position="116"/>
        <end position="128"/>
    </location>
</feature>
<dbReference type="EMBL" id="JAHYIQ010000004">
    <property type="protein sequence ID" value="KAK1132664.1"/>
    <property type="molecule type" value="Genomic_DNA"/>
</dbReference>
<gene>
    <name evidence="2" type="ORF">K0M31_014049</name>
</gene>
<dbReference type="Proteomes" id="UP001177670">
    <property type="component" value="Unassembled WGS sequence"/>
</dbReference>